<feature type="domain" description="E2F/DP family winged-helix DNA-binding" evidence="22">
    <location>
        <begin position="96"/>
        <end position="210"/>
    </location>
</feature>
<dbReference type="Pfam" id="PF00067">
    <property type="entry name" value="p450"/>
    <property type="match status" value="3"/>
</dbReference>
<dbReference type="CDD" id="cd11072">
    <property type="entry name" value="CYP71-like"/>
    <property type="match status" value="2"/>
</dbReference>
<accession>A0A0E0M819</accession>
<dbReference type="PANTHER" id="PTHR47955">
    <property type="entry name" value="CYTOCHROME P450 FAMILY 71 PROTEIN"/>
    <property type="match status" value="1"/>
</dbReference>
<dbReference type="STRING" id="4537.A0A0E0M819"/>
<keyword evidence="13" id="KW-0503">Monooxygenase</keyword>
<dbReference type="Gramene" id="OPUNC10G09700.2">
    <property type="protein sequence ID" value="OPUNC10G09700.2"/>
    <property type="gene ID" value="OPUNC10G09700"/>
</dbReference>
<keyword evidence="5 17" id="KW-0349">Heme</keyword>
<comment type="similarity">
    <text evidence="3">Belongs to the cytochrome P450 family.</text>
</comment>
<dbReference type="Proteomes" id="UP000026962">
    <property type="component" value="Chromosome 10"/>
</dbReference>
<evidence type="ECO:0000256" key="18">
    <source>
        <dbReference type="RuleBase" id="RU003796"/>
    </source>
</evidence>
<comment type="subcellular location">
    <subcellularLocation>
        <location evidence="2">Membrane</location>
        <topology evidence="2">Single-pass membrane protein</topology>
    </subcellularLocation>
    <subcellularLocation>
        <location evidence="18">Nucleus</location>
    </subcellularLocation>
</comment>
<dbReference type="SUPFAM" id="SSF144074">
    <property type="entry name" value="E2F-DP heterodimerization region"/>
    <property type="match status" value="1"/>
</dbReference>
<reference evidence="23" key="2">
    <citation type="submission" date="2018-05" db="EMBL/GenBank/DDBJ databases">
        <title>OpunRS2 (Oryza punctata Reference Sequence Version 2).</title>
        <authorList>
            <person name="Zhang J."/>
            <person name="Kudrna D."/>
            <person name="Lee S."/>
            <person name="Talag J."/>
            <person name="Welchert J."/>
            <person name="Wing R.A."/>
        </authorList>
    </citation>
    <scope>NUCLEOTIDE SEQUENCE [LARGE SCALE GENOMIC DNA]</scope>
</reference>
<dbReference type="Gene3D" id="1.10.10.10">
    <property type="entry name" value="Winged helix-like DNA-binding domain superfamily/Winged helix DNA-binding domain"/>
    <property type="match status" value="1"/>
</dbReference>
<keyword evidence="15 18" id="KW-0804">Transcription</keyword>
<protein>
    <submittedName>
        <fullName evidence="23">Uncharacterized protein</fullName>
    </submittedName>
</protein>
<dbReference type="GO" id="GO:0003677">
    <property type="term" value="F:DNA binding"/>
    <property type="evidence" value="ECO:0007669"/>
    <property type="project" value="UniProtKB-KW"/>
</dbReference>
<keyword evidence="16" id="KW-0131">Cell cycle</keyword>
<keyword evidence="10" id="KW-0560">Oxidoreductase</keyword>
<evidence type="ECO:0000256" key="11">
    <source>
        <dbReference type="ARBA" id="ARBA00023004"/>
    </source>
</evidence>
<keyword evidence="18" id="KW-0539">Nucleus</keyword>
<dbReference type="GO" id="GO:0005506">
    <property type="term" value="F:iron ion binding"/>
    <property type="evidence" value="ECO:0007669"/>
    <property type="project" value="InterPro"/>
</dbReference>
<dbReference type="PRINTS" id="PR00385">
    <property type="entry name" value="P450"/>
</dbReference>
<dbReference type="eggNOG" id="KOG0156">
    <property type="taxonomic scope" value="Eukaryota"/>
</dbReference>
<dbReference type="FunFam" id="1.20.140.80:FF:000002">
    <property type="entry name" value="Transcription factor-like protein DPB"/>
    <property type="match status" value="1"/>
</dbReference>
<comment type="cofactor">
    <cofactor evidence="1 17">
        <name>heme</name>
        <dbReference type="ChEBI" id="CHEBI:30413"/>
    </cofactor>
</comment>
<dbReference type="Pfam" id="PF02319">
    <property type="entry name" value="WHD_E2F_TDP"/>
    <property type="match status" value="1"/>
</dbReference>
<dbReference type="GO" id="GO:0006355">
    <property type="term" value="P:regulation of DNA-templated transcription"/>
    <property type="evidence" value="ECO:0007669"/>
    <property type="project" value="InterPro"/>
</dbReference>
<keyword evidence="14 18" id="KW-0238">DNA-binding</keyword>
<dbReference type="InterPro" id="IPR036396">
    <property type="entry name" value="Cyt_P450_sf"/>
</dbReference>
<dbReference type="EnsemblPlants" id="OPUNC10G09700.2">
    <property type="protein sequence ID" value="OPUNC10G09700.2"/>
    <property type="gene ID" value="OPUNC10G09700"/>
</dbReference>
<evidence type="ECO:0000256" key="14">
    <source>
        <dbReference type="ARBA" id="ARBA00023125"/>
    </source>
</evidence>
<evidence type="ECO:0000313" key="24">
    <source>
        <dbReference type="Proteomes" id="UP000026962"/>
    </source>
</evidence>
<keyword evidence="20" id="KW-0472">Membrane</keyword>
<feature type="compositionally biased region" description="Gly residues" evidence="19">
    <location>
        <begin position="31"/>
        <end position="41"/>
    </location>
</feature>
<keyword evidence="11 17" id="KW-0408">Iron</keyword>
<dbReference type="CDD" id="cd14458">
    <property type="entry name" value="DP_DD"/>
    <property type="match status" value="1"/>
</dbReference>
<evidence type="ECO:0000256" key="16">
    <source>
        <dbReference type="ARBA" id="ARBA00023306"/>
    </source>
</evidence>
<dbReference type="Gene3D" id="1.20.140.80">
    <property type="entry name" value="Transcription factor DP"/>
    <property type="match status" value="1"/>
</dbReference>
<keyword evidence="12 18" id="KW-0805">Transcription regulation</keyword>
<dbReference type="PROSITE" id="PS00086">
    <property type="entry name" value="CYTOCHROME_P450"/>
    <property type="match status" value="2"/>
</dbReference>
<dbReference type="InterPro" id="IPR001128">
    <property type="entry name" value="Cyt_P450"/>
</dbReference>
<evidence type="ECO:0000256" key="12">
    <source>
        <dbReference type="ARBA" id="ARBA00023015"/>
    </source>
</evidence>
<name>A0A0E0M819_ORYPU</name>
<dbReference type="GO" id="GO:0016705">
    <property type="term" value="F:oxidoreductase activity, acting on paired donors, with incorporation or reduction of molecular oxygen"/>
    <property type="evidence" value="ECO:0007669"/>
    <property type="project" value="InterPro"/>
</dbReference>
<feature type="compositionally biased region" description="Low complexity" evidence="19">
    <location>
        <begin position="21"/>
        <end position="30"/>
    </location>
</feature>
<dbReference type="InterPro" id="IPR003316">
    <property type="entry name" value="E2F_WHTH_DNA-bd_dom"/>
</dbReference>
<evidence type="ECO:0000259" key="21">
    <source>
        <dbReference type="SMART" id="SM01138"/>
    </source>
</evidence>
<dbReference type="InterPro" id="IPR036388">
    <property type="entry name" value="WH-like_DNA-bd_sf"/>
</dbReference>
<evidence type="ECO:0000256" key="6">
    <source>
        <dbReference type="ARBA" id="ARBA00022692"/>
    </source>
</evidence>
<reference evidence="23" key="1">
    <citation type="submission" date="2015-04" db="UniProtKB">
        <authorList>
            <consortium name="EnsemblPlants"/>
        </authorList>
    </citation>
    <scope>IDENTIFICATION</scope>
</reference>
<dbReference type="SUPFAM" id="SSF46785">
    <property type="entry name" value="Winged helix' DNA-binding domain"/>
    <property type="match status" value="1"/>
</dbReference>
<dbReference type="GO" id="GO:0004497">
    <property type="term" value="F:monooxygenase activity"/>
    <property type="evidence" value="ECO:0007669"/>
    <property type="project" value="UniProtKB-KW"/>
</dbReference>
<dbReference type="SMART" id="SM01372">
    <property type="entry name" value="E2F_TDP"/>
    <property type="match status" value="1"/>
</dbReference>
<evidence type="ECO:0000256" key="2">
    <source>
        <dbReference type="ARBA" id="ARBA00004167"/>
    </source>
</evidence>
<keyword evidence="24" id="KW-1185">Reference proteome</keyword>
<comment type="similarity">
    <text evidence="4 18">Belongs to the E2F/DP family.</text>
</comment>
<evidence type="ECO:0000256" key="17">
    <source>
        <dbReference type="PIRSR" id="PIRSR602401-1"/>
    </source>
</evidence>
<dbReference type="InterPro" id="IPR038168">
    <property type="entry name" value="TF_DP_C_sf"/>
</dbReference>
<dbReference type="GO" id="GO:0016020">
    <property type="term" value="C:membrane"/>
    <property type="evidence" value="ECO:0007669"/>
    <property type="project" value="UniProtKB-SubCell"/>
</dbReference>
<feature type="region of interest" description="Disordered" evidence="19">
    <location>
        <begin position="1"/>
        <end position="102"/>
    </location>
</feature>
<sequence length="1810" mass="200471">MVSGAAHSASTSGGGGGGSEGSPTGRAAPGMQGGGGGGGGATPAASASASTPASETTVARRLDGLDIQGDDAPSSQPATSKKKKRGPGTRATGPDKGGRGLRQFSMKVCEKVESKGRTTYNEVADELVAEFADPNNNFASPDPENPNTVKKYDNSPWSLLCYFICNADYVNATQPQFDEKNIRRRVYDALNVLMAMDIISKDKKEIQWKGLPRTSMSDVEELKTEIIGLKGRIDKKNAYLQELEDQFVGLQNLAQRNEQLYGSGNAPSGGVALPFILVQTRPHATVEVEISEDMQLVHFDFNSTPFELHDDSFVLKALGFSGKEPDDTQARVGNGGECSTTPMYHQSPQVVRPNGVRLPTSPPIPGPRNTLEYKLLLLALAVSVLIAVAISKLISYATKPRLNLPPGPWTLPVIGSIHHLVWLGEVPAVVVSSPEAAEDVLMSQDLAFADRYVSTTIATIYLGGRDLAFAPYGERWRQLRKLCTQQLLTAARVRSFRRIREEEVARLVRDLAASAAAGEAVNLTAKMAELVNDIVVRCSIDNEQFLDALRIALDQTTWLTVADVFPSSKLARMLGTAPRKALASRKKIERILEQTIQERKQIKERSTGTDETAAGNECFLDVLLRLQKERNTPIPITNETMMLLLPSQRNIKHHSKLDHGRGHQVAKSNGKGAFEVRRAFQGKNTITKDDVVKLSYLKMVTKESLRMHCPVPLLGPESEKIDTREAPGLVEPKRTSLYLHPVTRVAPSTPVTLMLALAVSVSVLLVVVVVISKLVSYATRPRLNLPPGPWTLPVIGSLHHLVRSPSIHRSMRALAEKHGHLMQIRLGEVFAVVVSSPEAAEQILKSQDITFADRFLSTTIGMITFGGNDLAFAPYGERWRQLRKLCTLELLTAARVRSFRRIREEEVARLVRDLATSAAAGEAVNMSDKMAKLTNDIVVRCCVGGRTKYRDEFLDALRVALDQTTWLTVADVFPSSKLAHMLGTAPRRALAGRKKMEHILEQIIQERKEIMDRSSHGGDGEAVNTNECFVDVLLRLQKDGNTPIPITNEIIVDIFSGGSETSSITLNWTMAELVRKPRVIAKAHVEVRQTFQGKNTITEDDGVNRLTYLKMVIKESLRMHCPVPLLGPRKCREKCKVMDYDIPKNTTILVNAWAICRDPTYWDDAEEFKPERFKNNSIGYKGSNFEFLPFGSGRRMCAGMNLGIANVELPLASLLYYFDWKLPDGMLPEDVDMRDAPGLLVKDGWRQPSICCNISGGHLYAGNHIVVCGRIGHRISDPARHRVFLVFSVMFFSRVAACCIWWHLLLTLAVSVVFILISKLVYRDTNKPRLNLPPGPWTLPVIGSIHHLMRSPSIHRSMRSLAEKHGPLMQVWLGEVPAVVVSSTEAAEEVLKNHDVRFADRFISTTLGTITFGGNDLAFAPYGERWRQLKMLCTQELLTAARVRSFRRIREEEVARLVQDLAAGDGEVAVNLSEKIARLVNDIMVRCCVGGRSKHRDEFLDALCTALSQTSWLTVADLFPSSKLARMVGTAPRRALASRKKMEHILEQIIQEREEMMDRSGDGGDSEAVPGNECFLDVLLRLQKEGDTPIPITMELIVMLLFDIVSGGTETSTIVLNWTMAELIHTPRVMAKAHAEVRQTFQAKSTITEDDGISGLTYLKMVIKESLRMHCPVPLLGPRRCRETCKVMGYDILKDTTVFVNAWAMCRSSTYWDDAEEFKPERFENKCIDYKGSSFEFVPFGSGRRMCAGMNLGIADVELPLASLLYHFDWKLPDGMLPKDIDMQEAPGLFGGRRTSLIICPITRVAPSDL</sequence>
<keyword evidence="8" id="KW-0521">NADP</keyword>
<dbReference type="InterPro" id="IPR002401">
    <property type="entry name" value="Cyt_P450_E_grp-I"/>
</dbReference>
<evidence type="ECO:0000256" key="8">
    <source>
        <dbReference type="ARBA" id="ARBA00022857"/>
    </source>
</evidence>
<dbReference type="Gene3D" id="1.10.630.10">
    <property type="entry name" value="Cytochrome P450"/>
    <property type="match status" value="4"/>
</dbReference>
<evidence type="ECO:0000256" key="3">
    <source>
        <dbReference type="ARBA" id="ARBA00010617"/>
    </source>
</evidence>
<dbReference type="eggNOG" id="KOG2829">
    <property type="taxonomic scope" value="Eukaryota"/>
</dbReference>
<evidence type="ECO:0000256" key="13">
    <source>
        <dbReference type="ARBA" id="ARBA00023033"/>
    </source>
</evidence>
<dbReference type="GO" id="GO:0016102">
    <property type="term" value="P:diterpenoid biosynthetic process"/>
    <property type="evidence" value="ECO:0007669"/>
    <property type="project" value="UniProtKB-ARBA"/>
</dbReference>
<dbReference type="GO" id="GO:0005667">
    <property type="term" value="C:transcription regulator complex"/>
    <property type="evidence" value="ECO:0007669"/>
    <property type="project" value="InterPro"/>
</dbReference>
<proteinExistence type="inferred from homology"/>
<keyword evidence="6 20" id="KW-0812">Transmembrane</keyword>
<keyword evidence="9 20" id="KW-1133">Transmembrane helix</keyword>
<dbReference type="InterPro" id="IPR037241">
    <property type="entry name" value="E2F-DP_heterodim"/>
</dbReference>
<dbReference type="InterPro" id="IPR014889">
    <property type="entry name" value="Transc_factor_DP_C"/>
</dbReference>
<feature type="domain" description="Transcription factor DP C-terminal" evidence="21">
    <location>
        <begin position="217"/>
        <end position="373"/>
    </location>
</feature>
<evidence type="ECO:0000313" key="23">
    <source>
        <dbReference type="EnsemblPlants" id="OPUNC10G09700.2"/>
    </source>
</evidence>
<dbReference type="PANTHER" id="PTHR47955:SF11">
    <property type="entry name" value="4-HYDROXYPHENYLACETALDEHYDE OXIME MONOOXYGENASE"/>
    <property type="match status" value="1"/>
</dbReference>
<evidence type="ECO:0000256" key="20">
    <source>
        <dbReference type="SAM" id="Phobius"/>
    </source>
</evidence>
<dbReference type="SMART" id="SM01138">
    <property type="entry name" value="DP"/>
    <property type="match status" value="1"/>
</dbReference>
<organism evidence="23">
    <name type="scientific">Oryza punctata</name>
    <name type="common">Red rice</name>
    <dbReference type="NCBI Taxonomy" id="4537"/>
    <lineage>
        <taxon>Eukaryota</taxon>
        <taxon>Viridiplantae</taxon>
        <taxon>Streptophyta</taxon>
        <taxon>Embryophyta</taxon>
        <taxon>Tracheophyta</taxon>
        <taxon>Spermatophyta</taxon>
        <taxon>Magnoliopsida</taxon>
        <taxon>Liliopsida</taxon>
        <taxon>Poales</taxon>
        <taxon>Poaceae</taxon>
        <taxon>BOP clade</taxon>
        <taxon>Oryzoideae</taxon>
        <taxon>Oryzeae</taxon>
        <taxon>Oryzinae</taxon>
        <taxon>Oryza</taxon>
    </lineage>
</organism>
<feature type="transmembrane region" description="Helical" evidence="20">
    <location>
        <begin position="753"/>
        <end position="775"/>
    </location>
</feature>
<evidence type="ECO:0000259" key="22">
    <source>
        <dbReference type="SMART" id="SM01372"/>
    </source>
</evidence>
<keyword evidence="7 17" id="KW-0479">Metal-binding</keyword>
<dbReference type="FunFam" id="1.10.630.10:FF:000008">
    <property type="entry name" value="Cytochrome P450 71D8"/>
    <property type="match status" value="2"/>
</dbReference>
<dbReference type="InterPro" id="IPR017972">
    <property type="entry name" value="Cyt_P450_CS"/>
</dbReference>
<evidence type="ECO:0000256" key="15">
    <source>
        <dbReference type="ARBA" id="ARBA00023163"/>
    </source>
</evidence>
<dbReference type="PRINTS" id="PR00463">
    <property type="entry name" value="EP450I"/>
</dbReference>
<dbReference type="GO" id="GO:0020037">
    <property type="term" value="F:heme binding"/>
    <property type="evidence" value="ECO:0007669"/>
    <property type="project" value="InterPro"/>
</dbReference>
<evidence type="ECO:0000256" key="1">
    <source>
        <dbReference type="ARBA" id="ARBA00001971"/>
    </source>
</evidence>
<dbReference type="SUPFAM" id="SSF48264">
    <property type="entry name" value="Cytochrome P450"/>
    <property type="match status" value="3"/>
</dbReference>
<feature type="compositionally biased region" description="Low complexity" evidence="19">
    <location>
        <begin position="42"/>
        <end position="53"/>
    </location>
</feature>
<evidence type="ECO:0000256" key="19">
    <source>
        <dbReference type="SAM" id="MobiDB-lite"/>
    </source>
</evidence>
<feature type="binding site" description="axial binding residue" evidence="17">
    <location>
        <position position="1197"/>
    </location>
    <ligand>
        <name>heme</name>
        <dbReference type="ChEBI" id="CHEBI:30413"/>
    </ligand>
    <ligandPart>
        <name>Fe</name>
        <dbReference type="ChEBI" id="CHEBI:18248"/>
    </ligandPart>
</feature>
<feature type="compositionally biased region" description="Low complexity" evidence="19">
    <location>
        <begin position="1"/>
        <end position="11"/>
    </location>
</feature>
<evidence type="ECO:0000256" key="10">
    <source>
        <dbReference type="ARBA" id="ARBA00023002"/>
    </source>
</evidence>
<dbReference type="Pfam" id="PF08781">
    <property type="entry name" value="DP"/>
    <property type="match status" value="1"/>
</dbReference>
<dbReference type="InterPro" id="IPR036390">
    <property type="entry name" value="WH_DNA-bd_sf"/>
</dbReference>
<evidence type="ECO:0000256" key="5">
    <source>
        <dbReference type="ARBA" id="ARBA00022617"/>
    </source>
</evidence>
<evidence type="ECO:0000256" key="4">
    <source>
        <dbReference type="ARBA" id="ARBA00010940"/>
    </source>
</evidence>
<evidence type="ECO:0000256" key="9">
    <source>
        <dbReference type="ARBA" id="ARBA00022989"/>
    </source>
</evidence>
<evidence type="ECO:0000256" key="7">
    <source>
        <dbReference type="ARBA" id="ARBA00022723"/>
    </source>
</evidence>
<dbReference type="GO" id="GO:0005634">
    <property type="term" value="C:nucleus"/>
    <property type="evidence" value="ECO:0007669"/>
    <property type="project" value="UniProtKB-SubCell"/>
</dbReference>